<reference evidence="1 2" key="1">
    <citation type="submission" date="2014-11" db="EMBL/GenBank/DDBJ databases">
        <title>Draft Genome Sequence of Vibrio piscirenalis strains CECT 8603T and CECT 8604, two marine Gammaproteobacterium isolated from cultured gilthead sea bream (Sparus aurata).</title>
        <authorList>
            <person name="Arahal D.R."/>
            <person name="Rodrigo-Torres L."/>
            <person name="Lucena T."/>
            <person name="Pujalte M.J."/>
        </authorList>
    </citation>
    <scope>NUCLEOTIDE SEQUENCE [LARGE SCALE GENOMIC DNA]</scope>
    <source>
        <strain evidence="1 2">DCR 1-4-2</strain>
    </source>
</reference>
<dbReference type="Proteomes" id="UP000031672">
    <property type="component" value="Unassembled WGS sequence"/>
</dbReference>
<dbReference type="AlphaFoldDB" id="A0A0C2KDH2"/>
<evidence type="ECO:0000313" key="2">
    <source>
        <dbReference type="Proteomes" id="UP000031672"/>
    </source>
</evidence>
<proteinExistence type="predicted"/>
<organism evidence="1 2">
    <name type="scientific">Vibrio renipiscarius</name>
    <dbReference type="NCBI Taxonomy" id="1461322"/>
    <lineage>
        <taxon>Bacteria</taxon>
        <taxon>Pseudomonadati</taxon>
        <taxon>Pseudomonadota</taxon>
        <taxon>Gammaproteobacteria</taxon>
        <taxon>Vibrionales</taxon>
        <taxon>Vibrionaceae</taxon>
        <taxon>Vibrio</taxon>
    </lineage>
</organism>
<dbReference type="EMBL" id="JTKH01000008">
    <property type="protein sequence ID" value="KII79847.1"/>
    <property type="molecule type" value="Genomic_DNA"/>
</dbReference>
<sequence length="102" mass="11954">MTMVCAKDFAEWLKLRFSSATESVTISRDEVNHLTGRQRLDPNFVHDVHYELMPHGLAFVTDTSREIFFLIPIGKAVNWREQLDFQYEKELYCNIFPIIKSG</sequence>
<dbReference type="OrthoDB" id="5817599at2"/>
<keyword evidence="2" id="KW-1185">Reference proteome</keyword>
<name>A0A0C2KDH2_9VIBR</name>
<gene>
    <name evidence="1" type="ORF">OJ16_07515</name>
</gene>
<protein>
    <submittedName>
        <fullName evidence="1">Uncharacterized protein</fullName>
    </submittedName>
</protein>
<comment type="caution">
    <text evidence="1">The sequence shown here is derived from an EMBL/GenBank/DDBJ whole genome shotgun (WGS) entry which is preliminary data.</text>
</comment>
<evidence type="ECO:0000313" key="1">
    <source>
        <dbReference type="EMBL" id="KII79847.1"/>
    </source>
</evidence>
<accession>A0A0C2KDH2</accession>
<accession>A0A0C2P073</accession>
<dbReference type="RefSeq" id="WP_040989023.1">
    <property type="nucleotide sequence ID" value="NZ_JBFRUC010000013.1"/>
</dbReference>